<accession>A0ABY2H5U4</accession>
<organism evidence="1 2">
    <name type="scientific">Trichoderma ghanense</name>
    <dbReference type="NCBI Taxonomy" id="65468"/>
    <lineage>
        <taxon>Eukaryota</taxon>
        <taxon>Fungi</taxon>
        <taxon>Dikarya</taxon>
        <taxon>Ascomycota</taxon>
        <taxon>Pezizomycotina</taxon>
        <taxon>Sordariomycetes</taxon>
        <taxon>Hypocreomycetidae</taxon>
        <taxon>Hypocreales</taxon>
        <taxon>Hypocreaceae</taxon>
        <taxon>Trichoderma</taxon>
    </lineage>
</organism>
<proteinExistence type="predicted"/>
<evidence type="ECO:0000313" key="2">
    <source>
        <dbReference type="Proteomes" id="UP001642720"/>
    </source>
</evidence>
<dbReference type="Proteomes" id="UP001642720">
    <property type="component" value="Unassembled WGS sequence"/>
</dbReference>
<protein>
    <submittedName>
        <fullName evidence="1">Uncharacterized protein</fullName>
    </submittedName>
</protein>
<name>A0ABY2H5U4_9HYPO</name>
<evidence type="ECO:0000313" key="1">
    <source>
        <dbReference type="EMBL" id="TFB02368.1"/>
    </source>
</evidence>
<reference evidence="1 2" key="1">
    <citation type="submission" date="2018-01" db="EMBL/GenBank/DDBJ databases">
        <title>Genome characterization of the sugarcane-associated fungus Trichoderma ghanense CCMA-1212 and their application in lignocelulose bioconversion.</title>
        <authorList>
            <person name="Steindorff A.S."/>
            <person name="Mendes T.D."/>
            <person name="Vilela E.S.D."/>
            <person name="Rodrigues D.S."/>
            <person name="Formighieri E.F."/>
            <person name="Melo I.S."/>
            <person name="Favaro L.C.L."/>
        </authorList>
    </citation>
    <scope>NUCLEOTIDE SEQUENCE [LARGE SCALE GENOMIC DNA]</scope>
    <source>
        <strain evidence="1 2">CCMA-1212</strain>
    </source>
</reference>
<dbReference type="GeneID" id="300577665"/>
<sequence length="229" mass="25108">MLGQLSHQTALISPLRILRQLRIQQVRKLLDLVQRHLRALNHQRSLYRPAAQLRDLAYLAVLVEAKRAAGHPQLLLEPRRVHDNNIALVAEEVKRRAERRVQPAERDGLALRGRVDGQRLALDAGVGLAEVPQGGDDGEARAVDEVAVGGEHVQVDADGPALLAGHQAQRLRVQGARPADRLLEEPGEEDLGLGWPVDFVRGRDHGAELGCDLEDAVKGTVREGDCDLC</sequence>
<keyword evidence="2" id="KW-1185">Reference proteome</keyword>
<dbReference type="EMBL" id="PPTA01000007">
    <property type="protein sequence ID" value="TFB02368.1"/>
    <property type="molecule type" value="Genomic_DNA"/>
</dbReference>
<gene>
    <name evidence="1" type="ORF">CCMA1212_005973</name>
</gene>
<comment type="caution">
    <text evidence="1">The sequence shown here is derived from an EMBL/GenBank/DDBJ whole genome shotgun (WGS) entry which is preliminary data.</text>
</comment>
<dbReference type="RefSeq" id="XP_073558569.1">
    <property type="nucleotide sequence ID" value="XM_073703215.1"/>
</dbReference>